<dbReference type="InterPro" id="IPR036397">
    <property type="entry name" value="RNaseH_sf"/>
</dbReference>
<dbReference type="EMBL" id="JH688566">
    <property type="protein sequence ID" value="EJD32906.1"/>
    <property type="molecule type" value="Genomic_DNA"/>
</dbReference>
<dbReference type="EC" id="3.1.26.4" evidence="3"/>
<dbReference type="PANTHER" id="PTHR10642">
    <property type="entry name" value="RIBONUCLEASE H1"/>
    <property type="match status" value="1"/>
</dbReference>
<dbReference type="AlphaFoldDB" id="J0L948"/>
<dbReference type="PANTHER" id="PTHR10642:SF26">
    <property type="entry name" value="RIBONUCLEASE H1"/>
    <property type="match status" value="1"/>
</dbReference>
<organism evidence="10 11">
    <name type="scientific">Auricularia subglabra (strain TFB-10046 / SS5)</name>
    <name type="common">White-rot fungus</name>
    <name type="synonym">Auricularia delicata (strain TFB10046)</name>
    <dbReference type="NCBI Taxonomy" id="717982"/>
    <lineage>
        <taxon>Eukaryota</taxon>
        <taxon>Fungi</taxon>
        <taxon>Dikarya</taxon>
        <taxon>Basidiomycota</taxon>
        <taxon>Agaricomycotina</taxon>
        <taxon>Agaricomycetes</taxon>
        <taxon>Auriculariales</taxon>
        <taxon>Auriculariaceae</taxon>
        <taxon>Auricularia</taxon>
    </lineage>
</organism>
<evidence type="ECO:0000256" key="5">
    <source>
        <dbReference type="ARBA" id="ARBA00022723"/>
    </source>
</evidence>
<dbReference type="InterPro" id="IPR002156">
    <property type="entry name" value="RNaseH_domain"/>
</dbReference>
<evidence type="ECO:0000256" key="1">
    <source>
        <dbReference type="ARBA" id="ARBA00000077"/>
    </source>
</evidence>
<dbReference type="eggNOG" id="KOG3752">
    <property type="taxonomic scope" value="Eukaryota"/>
</dbReference>
<evidence type="ECO:0000256" key="6">
    <source>
        <dbReference type="ARBA" id="ARBA00022759"/>
    </source>
</evidence>
<evidence type="ECO:0000256" key="2">
    <source>
        <dbReference type="ARBA" id="ARBA00005300"/>
    </source>
</evidence>
<dbReference type="Proteomes" id="UP000006514">
    <property type="component" value="Unassembled WGS sequence"/>
</dbReference>
<dbReference type="OrthoDB" id="245563at2759"/>
<dbReference type="CDD" id="cd09280">
    <property type="entry name" value="RNase_HI_eukaryote_like"/>
    <property type="match status" value="1"/>
</dbReference>
<reference evidence="11" key="1">
    <citation type="journal article" date="2012" name="Science">
        <title>The Paleozoic origin of enzymatic lignin decomposition reconstructed from 31 fungal genomes.</title>
        <authorList>
            <person name="Floudas D."/>
            <person name="Binder M."/>
            <person name="Riley R."/>
            <person name="Barry K."/>
            <person name="Blanchette R.A."/>
            <person name="Henrissat B."/>
            <person name="Martinez A.T."/>
            <person name="Otillar R."/>
            <person name="Spatafora J.W."/>
            <person name="Yadav J.S."/>
            <person name="Aerts A."/>
            <person name="Benoit I."/>
            <person name="Boyd A."/>
            <person name="Carlson A."/>
            <person name="Copeland A."/>
            <person name="Coutinho P.M."/>
            <person name="de Vries R.P."/>
            <person name="Ferreira P."/>
            <person name="Findley K."/>
            <person name="Foster B."/>
            <person name="Gaskell J."/>
            <person name="Glotzer D."/>
            <person name="Gorecki P."/>
            <person name="Heitman J."/>
            <person name="Hesse C."/>
            <person name="Hori C."/>
            <person name="Igarashi K."/>
            <person name="Jurgens J.A."/>
            <person name="Kallen N."/>
            <person name="Kersten P."/>
            <person name="Kohler A."/>
            <person name="Kuees U."/>
            <person name="Kumar T.K.A."/>
            <person name="Kuo A."/>
            <person name="LaButti K."/>
            <person name="Larrondo L.F."/>
            <person name="Lindquist E."/>
            <person name="Ling A."/>
            <person name="Lombard V."/>
            <person name="Lucas S."/>
            <person name="Lundell T."/>
            <person name="Martin R."/>
            <person name="McLaughlin D.J."/>
            <person name="Morgenstern I."/>
            <person name="Morin E."/>
            <person name="Murat C."/>
            <person name="Nagy L.G."/>
            <person name="Nolan M."/>
            <person name="Ohm R.A."/>
            <person name="Patyshakuliyeva A."/>
            <person name="Rokas A."/>
            <person name="Ruiz-Duenas F.J."/>
            <person name="Sabat G."/>
            <person name="Salamov A."/>
            <person name="Samejima M."/>
            <person name="Schmutz J."/>
            <person name="Slot J.C."/>
            <person name="St John F."/>
            <person name="Stenlid J."/>
            <person name="Sun H."/>
            <person name="Sun S."/>
            <person name="Syed K."/>
            <person name="Tsang A."/>
            <person name="Wiebenga A."/>
            <person name="Young D."/>
            <person name="Pisabarro A."/>
            <person name="Eastwood D.C."/>
            <person name="Martin F."/>
            <person name="Cullen D."/>
            <person name="Grigoriev I.V."/>
            <person name="Hibbett D.S."/>
        </authorList>
    </citation>
    <scope>NUCLEOTIDE SEQUENCE [LARGE SCALE GENOMIC DNA]</scope>
    <source>
        <strain evidence="11">TFB10046</strain>
    </source>
</reference>
<feature type="non-terminal residue" evidence="10">
    <location>
        <position position="186"/>
    </location>
</feature>
<evidence type="ECO:0000313" key="10">
    <source>
        <dbReference type="EMBL" id="EJD32906.1"/>
    </source>
</evidence>
<dbReference type="Pfam" id="PF00075">
    <property type="entry name" value="RNase_H"/>
    <property type="match status" value="1"/>
</dbReference>
<dbReference type="GO" id="GO:0046872">
    <property type="term" value="F:metal ion binding"/>
    <property type="evidence" value="ECO:0007669"/>
    <property type="project" value="UniProtKB-KW"/>
</dbReference>
<comment type="similarity">
    <text evidence="2">Belongs to the RNase H family.</text>
</comment>
<keyword evidence="6" id="KW-0255">Endonuclease</keyword>
<feature type="compositionally biased region" description="Polar residues" evidence="8">
    <location>
        <begin position="10"/>
        <end position="25"/>
    </location>
</feature>
<evidence type="ECO:0000256" key="3">
    <source>
        <dbReference type="ARBA" id="ARBA00012180"/>
    </source>
</evidence>
<dbReference type="GO" id="GO:0043137">
    <property type="term" value="P:DNA replication, removal of RNA primer"/>
    <property type="evidence" value="ECO:0007669"/>
    <property type="project" value="TreeGrafter"/>
</dbReference>
<dbReference type="Gene3D" id="3.30.420.10">
    <property type="entry name" value="Ribonuclease H-like superfamily/Ribonuclease H"/>
    <property type="match status" value="1"/>
</dbReference>
<gene>
    <name evidence="10" type="ORF">AURDEDRAFT_38439</name>
</gene>
<sequence>LVAPGGPSKATPSAPQSTSEKNTASTAYTPLPVMEDEEHLWDVLYSDGACSNNGKGGAAVAGIGVWSADDQGRRLSERCGGEQTNNRAELIAIIRALESTPLGGKQLLVKTDSEYAINCVYRWIRKWRVNGWKTAAGQPVKNQQLIRYLSALLQLRDMRGQVRLQHVRGHSGDRGNVAADALARGG</sequence>
<dbReference type="InterPro" id="IPR012337">
    <property type="entry name" value="RNaseH-like_sf"/>
</dbReference>
<dbReference type="SUPFAM" id="SSF53098">
    <property type="entry name" value="Ribonuclease H-like"/>
    <property type="match status" value="1"/>
</dbReference>
<keyword evidence="11" id="KW-1185">Reference proteome</keyword>
<name>J0L948_AURST</name>
<feature type="domain" description="RNase H type-1" evidence="9">
    <location>
        <begin position="38"/>
        <end position="186"/>
    </location>
</feature>
<keyword evidence="5" id="KW-0479">Metal-binding</keyword>
<evidence type="ECO:0000259" key="9">
    <source>
        <dbReference type="PROSITE" id="PS50879"/>
    </source>
</evidence>
<dbReference type="InParanoid" id="J0L948"/>
<dbReference type="OMA" id="GWAAVIQ"/>
<protein>
    <recommendedName>
        <fullName evidence="3">ribonuclease H</fullName>
        <ecNumber evidence="3">3.1.26.4</ecNumber>
    </recommendedName>
</protein>
<accession>J0L948</accession>
<dbReference type="InterPro" id="IPR050092">
    <property type="entry name" value="RNase_H"/>
</dbReference>
<dbReference type="GO" id="GO:0003676">
    <property type="term" value="F:nucleic acid binding"/>
    <property type="evidence" value="ECO:0007669"/>
    <property type="project" value="InterPro"/>
</dbReference>
<dbReference type="PROSITE" id="PS50879">
    <property type="entry name" value="RNASE_H_1"/>
    <property type="match status" value="1"/>
</dbReference>
<proteinExistence type="inferred from homology"/>
<evidence type="ECO:0000313" key="11">
    <source>
        <dbReference type="Proteomes" id="UP000006514"/>
    </source>
</evidence>
<evidence type="ECO:0000256" key="7">
    <source>
        <dbReference type="ARBA" id="ARBA00022801"/>
    </source>
</evidence>
<feature type="region of interest" description="Disordered" evidence="8">
    <location>
        <begin position="1"/>
        <end position="25"/>
    </location>
</feature>
<feature type="non-terminal residue" evidence="10">
    <location>
        <position position="1"/>
    </location>
</feature>
<dbReference type="GO" id="GO:0004523">
    <property type="term" value="F:RNA-DNA hybrid ribonuclease activity"/>
    <property type="evidence" value="ECO:0007669"/>
    <property type="project" value="UniProtKB-EC"/>
</dbReference>
<keyword evidence="4" id="KW-0540">Nuclease</keyword>
<keyword evidence="7" id="KW-0378">Hydrolase</keyword>
<comment type="catalytic activity">
    <reaction evidence="1">
        <text>Endonucleolytic cleavage to 5'-phosphomonoester.</text>
        <dbReference type="EC" id="3.1.26.4"/>
    </reaction>
</comment>
<dbReference type="KEGG" id="adl:AURDEDRAFT_38439"/>
<evidence type="ECO:0000256" key="8">
    <source>
        <dbReference type="SAM" id="MobiDB-lite"/>
    </source>
</evidence>
<dbReference type="FunCoup" id="J0L948">
    <property type="interactions" value="6"/>
</dbReference>
<evidence type="ECO:0000256" key="4">
    <source>
        <dbReference type="ARBA" id="ARBA00022722"/>
    </source>
</evidence>